<gene>
    <name evidence="4" type="ORF">AFM12_00495</name>
</gene>
<dbReference type="OrthoDB" id="979566at2"/>
<dbReference type="EMBL" id="LGTQ01000005">
    <property type="protein sequence ID" value="KPM49162.1"/>
    <property type="molecule type" value="Genomic_DNA"/>
</dbReference>
<dbReference type="AlphaFoldDB" id="A0A0P7C9J3"/>
<evidence type="ECO:0000259" key="3">
    <source>
        <dbReference type="Pfam" id="PF12729"/>
    </source>
</evidence>
<sequence length="198" mass="23095">MTLFEKVKWVLGILLIFVVVLTTNLVDRGNYNRIRNSVVTIYEDRIVANDLIFEISTLVHEKEIAIRTSDSDFFMQRNPAINENLNALISRYEQTKITPTEQRVFDDLKLHLTDLQNHEKEVSVAEMANNQKLRRSMEIVKANLADLTKIQLREGKREMALSERTFETINLFTKIEIIFLVLMAVLVQVIILYKPKED</sequence>
<keyword evidence="2" id="KW-0472">Membrane</keyword>
<dbReference type="STRING" id="1605367.AFM12_00495"/>
<reference evidence="4 5" key="1">
    <citation type="submission" date="2015-07" db="EMBL/GenBank/DDBJ databases">
        <title>The draft genome sequence of Leadbetterella sp. JN14-9.</title>
        <authorList>
            <person name="Liu Y."/>
            <person name="Du J."/>
            <person name="Shao Z."/>
        </authorList>
    </citation>
    <scope>NUCLEOTIDE SEQUENCE [LARGE SCALE GENOMIC DNA]</scope>
    <source>
        <strain evidence="4 5">JN14-9</strain>
    </source>
</reference>
<feature type="domain" description="Chemotaxis methyl-accepting receptor HlyB-like 4HB MCP" evidence="3">
    <location>
        <begin position="7"/>
        <end position="161"/>
    </location>
</feature>
<dbReference type="RefSeq" id="WP_055143089.1">
    <property type="nucleotide sequence ID" value="NZ_CAKZPM010000010.1"/>
</dbReference>
<keyword evidence="5" id="KW-1185">Reference proteome</keyword>
<evidence type="ECO:0000256" key="1">
    <source>
        <dbReference type="SAM" id="Coils"/>
    </source>
</evidence>
<dbReference type="InterPro" id="IPR024478">
    <property type="entry name" value="HlyB_4HB_MCP"/>
</dbReference>
<keyword evidence="2" id="KW-0812">Transmembrane</keyword>
<evidence type="ECO:0000313" key="5">
    <source>
        <dbReference type="Proteomes" id="UP000050454"/>
    </source>
</evidence>
<feature type="transmembrane region" description="Helical" evidence="2">
    <location>
        <begin position="171"/>
        <end position="193"/>
    </location>
</feature>
<proteinExistence type="predicted"/>
<keyword evidence="2" id="KW-1133">Transmembrane helix</keyword>
<dbReference type="Proteomes" id="UP000050454">
    <property type="component" value="Unassembled WGS sequence"/>
</dbReference>
<feature type="transmembrane region" description="Helical" evidence="2">
    <location>
        <begin position="6"/>
        <end position="26"/>
    </location>
</feature>
<feature type="coiled-coil region" evidence="1">
    <location>
        <begin position="115"/>
        <end position="150"/>
    </location>
</feature>
<comment type="caution">
    <text evidence="4">The sequence shown here is derived from an EMBL/GenBank/DDBJ whole genome shotgun (WGS) entry which is preliminary data.</text>
</comment>
<protein>
    <submittedName>
        <fullName evidence="4">Chemotaxis protein</fullName>
    </submittedName>
</protein>
<name>A0A0P7C9J3_9BACT</name>
<dbReference type="Pfam" id="PF12729">
    <property type="entry name" value="4HB_MCP_1"/>
    <property type="match status" value="1"/>
</dbReference>
<evidence type="ECO:0000256" key="2">
    <source>
        <dbReference type="SAM" id="Phobius"/>
    </source>
</evidence>
<organism evidence="4 5">
    <name type="scientific">Jiulongibacter sediminis</name>
    <dbReference type="NCBI Taxonomy" id="1605367"/>
    <lineage>
        <taxon>Bacteria</taxon>
        <taxon>Pseudomonadati</taxon>
        <taxon>Bacteroidota</taxon>
        <taxon>Cytophagia</taxon>
        <taxon>Cytophagales</taxon>
        <taxon>Leadbetterellaceae</taxon>
        <taxon>Jiulongibacter</taxon>
    </lineage>
</organism>
<accession>A0A0P7C9J3</accession>
<evidence type="ECO:0000313" key="4">
    <source>
        <dbReference type="EMBL" id="KPM49162.1"/>
    </source>
</evidence>
<keyword evidence="1" id="KW-0175">Coiled coil</keyword>